<dbReference type="InterPro" id="IPR028098">
    <property type="entry name" value="Glyco_trans_4-like_N"/>
</dbReference>
<feature type="domain" description="Glycosyltransferase subfamily 4-like N-terminal" evidence="2">
    <location>
        <begin position="50"/>
        <end position="165"/>
    </location>
</feature>
<keyword evidence="4" id="KW-1185">Reference proteome</keyword>
<dbReference type="InterPro" id="IPR001296">
    <property type="entry name" value="Glyco_trans_1"/>
</dbReference>
<dbReference type="Pfam" id="PF13439">
    <property type="entry name" value="Glyco_transf_4"/>
    <property type="match status" value="1"/>
</dbReference>
<keyword evidence="3" id="KW-0808">Transferase</keyword>
<evidence type="ECO:0000259" key="1">
    <source>
        <dbReference type="Pfam" id="PF00534"/>
    </source>
</evidence>
<gene>
    <name evidence="3" type="ORF">FJQ89_25105</name>
</gene>
<protein>
    <submittedName>
        <fullName evidence="3">Glycosyltransferase family 4 protein</fullName>
    </submittedName>
</protein>
<reference evidence="3 4" key="1">
    <citation type="submission" date="2019-06" db="EMBL/GenBank/DDBJ databases">
        <title>Complete genome sequence of Janthinobacterium sp. SNU WT3 isolated from diseased rainbow trout.</title>
        <authorList>
            <person name="Oh W.T."/>
            <person name="Park S.C."/>
        </authorList>
    </citation>
    <scope>NUCLEOTIDE SEQUENCE [LARGE SCALE GENOMIC DNA]</scope>
    <source>
        <strain evidence="3 4">SNU WT3</strain>
    </source>
</reference>
<dbReference type="SUPFAM" id="SSF53756">
    <property type="entry name" value="UDP-Glycosyltransferase/glycogen phosphorylase"/>
    <property type="match status" value="1"/>
</dbReference>
<dbReference type="RefSeq" id="WP_141172154.1">
    <property type="nucleotide sequence ID" value="NZ_CP041185.1"/>
</dbReference>
<dbReference type="GO" id="GO:0016757">
    <property type="term" value="F:glycosyltransferase activity"/>
    <property type="evidence" value="ECO:0007669"/>
    <property type="project" value="InterPro"/>
</dbReference>
<dbReference type="OrthoDB" id="7560678at2"/>
<evidence type="ECO:0000259" key="2">
    <source>
        <dbReference type="Pfam" id="PF13439"/>
    </source>
</evidence>
<dbReference type="Pfam" id="PF00534">
    <property type="entry name" value="Glycos_transf_1"/>
    <property type="match status" value="1"/>
</dbReference>
<feature type="domain" description="Glycosyl transferase family 1" evidence="1">
    <location>
        <begin position="179"/>
        <end position="335"/>
    </location>
</feature>
<sequence length="372" mass="41205">MITILVLGPALTAVSGVTTHLNQLFRSSLAQEFCLVHFQVGSEGRAESMLRKLLRFSWSPVQFMGALLRHRPQIVHVNTSMEPKSYWRDIVYVVMAKLLGKRVLYQVHGGALPQVFFRNRLLKSLLAQVLRMVDEVVLLAQVELQEYRRFDAKLALRVIPNAIDIIPDPLVKYVVHHRPLALVYVGRLAEAKGIFDLLEALALVRQGGNQATLTIAGGGPADAALRQRVEQLQLQDAVVFLGPVFGADKNQAWLSADVFGFPTYHNEGLPYALLEAMAARTPALICPVAAIPDVMQDGVHGLFVPPRNPQALADAILRLDADRELLRDMGQASRSRIEDHYSLARLAADFRDAYRSLSDGQEKAGANVPDVR</sequence>
<dbReference type="KEGG" id="jas:FJQ89_25105"/>
<proteinExistence type="predicted"/>
<dbReference type="Proteomes" id="UP000316665">
    <property type="component" value="Chromosome"/>
</dbReference>
<organism evidence="3 4">
    <name type="scientific">Janthinobacterium tructae</name>
    <dbReference type="NCBI Taxonomy" id="2590869"/>
    <lineage>
        <taxon>Bacteria</taxon>
        <taxon>Pseudomonadati</taxon>
        <taxon>Pseudomonadota</taxon>
        <taxon>Betaproteobacteria</taxon>
        <taxon>Burkholderiales</taxon>
        <taxon>Oxalobacteraceae</taxon>
        <taxon>Janthinobacterium</taxon>
    </lineage>
</organism>
<evidence type="ECO:0000313" key="3">
    <source>
        <dbReference type="EMBL" id="QDG73347.1"/>
    </source>
</evidence>
<dbReference type="PANTHER" id="PTHR45947:SF3">
    <property type="entry name" value="SULFOQUINOVOSYL TRANSFERASE SQD2"/>
    <property type="match status" value="1"/>
</dbReference>
<dbReference type="AlphaFoldDB" id="A0A4Y6RLN3"/>
<dbReference type="Gene3D" id="3.40.50.2000">
    <property type="entry name" value="Glycogen Phosphorylase B"/>
    <property type="match status" value="2"/>
</dbReference>
<dbReference type="PANTHER" id="PTHR45947">
    <property type="entry name" value="SULFOQUINOVOSYL TRANSFERASE SQD2"/>
    <property type="match status" value="1"/>
</dbReference>
<evidence type="ECO:0000313" key="4">
    <source>
        <dbReference type="Proteomes" id="UP000316665"/>
    </source>
</evidence>
<dbReference type="EMBL" id="CP041185">
    <property type="protein sequence ID" value="QDG73347.1"/>
    <property type="molecule type" value="Genomic_DNA"/>
</dbReference>
<accession>A0A4Y6RLN3</accession>
<name>A0A4Y6RLN3_9BURK</name>
<dbReference type="InterPro" id="IPR050194">
    <property type="entry name" value="Glycosyltransferase_grp1"/>
</dbReference>